<name>A0ABV8UE57_9PROT</name>
<feature type="domain" description="HTH cro/C1-type" evidence="1">
    <location>
        <begin position="21"/>
        <end position="75"/>
    </location>
</feature>
<evidence type="ECO:0000313" key="3">
    <source>
        <dbReference type="Proteomes" id="UP001595776"/>
    </source>
</evidence>
<evidence type="ECO:0000259" key="1">
    <source>
        <dbReference type="PROSITE" id="PS50943"/>
    </source>
</evidence>
<sequence>MAAGSRKSLRTPGQQQLQKMLKEAREKANLPQTAVAEHMGLVQADISKIESGERRLDVIEFIKLSEIIGLDINTAIESIRLKMDSTSIQPSNS</sequence>
<dbReference type="EMBL" id="JBHSCR010000029">
    <property type="protein sequence ID" value="MFC4349524.1"/>
    <property type="molecule type" value="Genomic_DNA"/>
</dbReference>
<gene>
    <name evidence="2" type="ORF">ACFO5Q_16845</name>
</gene>
<keyword evidence="3" id="KW-1185">Reference proteome</keyword>
<dbReference type="Proteomes" id="UP001595776">
    <property type="component" value="Unassembled WGS sequence"/>
</dbReference>
<dbReference type="CDD" id="cd00093">
    <property type="entry name" value="HTH_XRE"/>
    <property type="match status" value="1"/>
</dbReference>
<evidence type="ECO:0000313" key="2">
    <source>
        <dbReference type="EMBL" id="MFC4349524.1"/>
    </source>
</evidence>
<protein>
    <submittedName>
        <fullName evidence="2">Helix-turn-helix domain-containing protein</fullName>
    </submittedName>
</protein>
<dbReference type="Pfam" id="PF01381">
    <property type="entry name" value="HTH_3"/>
    <property type="match status" value="1"/>
</dbReference>
<accession>A0ABV8UE57</accession>
<dbReference type="InterPro" id="IPR001387">
    <property type="entry name" value="Cro/C1-type_HTH"/>
</dbReference>
<dbReference type="PROSITE" id="PS50943">
    <property type="entry name" value="HTH_CROC1"/>
    <property type="match status" value="1"/>
</dbReference>
<organism evidence="2 3">
    <name type="scientific">Kordiimonas lipolytica</name>
    <dbReference type="NCBI Taxonomy" id="1662421"/>
    <lineage>
        <taxon>Bacteria</taxon>
        <taxon>Pseudomonadati</taxon>
        <taxon>Pseudomonadota</taxon>
        <taxon>Alphaproteobacteria</taxon>
        <taxon>Kordiimonadales</taxon>
        <taxon>Kordiimonadaceae</taxon>
        <taxon>Kordiimonas</taxon>
    </lineage>
</organism>
<reference evidence="3" key="1">
    <citation type="journal article" date="2019" name="Int. J. Syst. Evol. Microbiol.">
        <title>The Global Catalogue of Microorganisms (GCM) 10K type strain sequencing project: providing services to taxonomists for standard genome sequencing and annotation.</title>
        <authorList>
            <consortium name="The Broad Institute Genomics Platform"/>
            <consortium name="The Broad Institute Genome Sequencing Center for Infectious Disease"/>
            <person name="Wu L."/>
            <person name="Ma J."/>
        </authorList>
    </citation>
    <scope>NUCLEOTIDE SEQUENCE [LARGE SCALE GENOMIC DNA]</scope>
    <source>
        <strain evidence="3">CGMCC 1.15304</strain>
    </source>
</reference>
<dbReference type="SMART" id="SM00530">
    <property type="entry name" value="HTH_XRE"/>
    <property type="match status" value="1"/>
</dbReference>
<proteinExistence type="predicted"/>
<dbReference type="InterPro" id="IPR010982">
    <property type="entry name" value="Lambda_DNA-bd_dom_sf"/>
</dbReference>
<dbReference type="SUPFAM" id="SSF47413">
    <property type="entry name" value="lambda repressor-like DNA-binding domains"/>
    <property type="match status" value="1"/>
</dbReference>
<dbReference type="Gene3D" id="1.10.260.40">
    <property type="entry name" value="lambda repressor-like DNA-binding domains"/>
    <property type="match status" value="1"/>
</dbReference>
<comment type="caution">
    <text evidence="2">The sequence shown here is derived from an EMBL/GenBank/DDBJ whole genome shotgun (WGS) entry which is preliminary data.</text>
</comment>
<dbReference type="RefSeq" id="WP_068146991.1">
    <property type="nucleotide sequence ID" value="NZ_JBHSCR010000029.1"/>
</dbReference>